<dbReference type="AlphaFoldDB" id="A0A164MHC6"/>
<dbReference type="PANTHER" id="PTHR37984:SF5">
    <property type="entry name" value="PROTEIN NYNRIN-LIKE"/>
    <property type="match status" value="1"/>
</dbReference>
<keyword evidence="5" id="KW-0255">Endonuclease</keyword>
<dbReference type="InterPro" id="IPR041373">
    <property type="entry name" value="RT_RNaseH"/>
</dbReference>
<dbReference type="InterPro" id="IPR012337">
    <property type="entry name" value="RNaseH-like_sf"/>
</dbReference>
<keyword evidence="10" id="KW-1185">Reference proteome</keyword>
<dbReference type="Gene3D" id="3.30.420.10">
    <property type="entry name" value="Ribonuclease H-like superfamily/Ribonuclease H"/>
    <property type="match status" value="1"/>
</dbReference>
<keyword evidence="3" id="KW-0548">Nucleotidyltransferase</keyword>
<sequence>MKPEDREKTAFVTNNGLYQFKVMPFVLTNAPKAVLKCLSGANLKLKLSKCTFGATSLKILGYIVSAAGISPDPAKVEAMSQFPRSCSVKTVQSFIGLCSYYRCFIKNFAVIARPLIDLTKKGHVFIWSHAHELSFITLQTALLYPPILGYPNYDLPMEIHCDACSYGVGAVLLQQQADGERVLSYASRLLSSAERNYSITEQECLALVWSLQKFKIFVWGTKIKVITDHHAFYWLIRKKDLAGRLARWSLQLQDLDIDIVYRSGRLHTDADVLSRHPVGSPEIESEIPMLLCQFSPLSLPDSNISLLQQNSSWWKNLIEELKKPHPNYSTRRCLLSGFAKELFRSMQTNHLITTASHPQCNGLVERFNHTFAEMFSMFVNSSHSNWDDVIDHVVFAYNTSRQESTGMTPFLMLYGREAVLPIDFALGNSPNFRSRDPLQFIHRIPIIREQVKRRLLFFQHHQRIRYNALRQKKWYAAGDLVWVQRPTRKKGRSDKLMHSFHGPFLIVEKVSAVNYGVCSTRDKKKRIDHVHVCNFKPFIPRTLIPNSLPFPPISCDPVSTTGGVIAEGVSGLTVGHPDIEKITNGVVAEF</sequence>
<dbReference type="GO" id="GO:0015074">
    <property type="term" value="P:DNA integration"/>
    <property type="evidence" value="ECO:0007669"/>
    <property type="project" value="InterPro"/>
</dbReference>
<evidence type="ECO:0000259" key="8">
    <source>
        <dbReference type="PROSITE" id="PS50994"/>
    </source>
</evidence>
<dbReference type="GO" id="GO:0042575">
    <property type="term" value="C:DNA polymerase complex"/>
    <property type="evidence" value="ECO:0007669"/>
    <property type="project" value="UniProtKB-ARBA"/>
</dbReference>
<dbReference type="Pfam" id="PF17917">
    <property type="entry name" value="RT_RNaseH"/>
    <property type="match status" value="1"/>
</dbReference>
<dbReference type="GO" id="GO:0003676">
    <property type="term" value="F:nucleic acid binding"/>
    <property type="evidence" value="ECO:0007669"/>
    <property type="project" value="InterPro"/>
</dbReference>
<keyword evidence="6" id="KW-0378">Hydrolase</keyword>
<dbReference type="InterPro" id="IPR043128">
    <property type="entry name" value="Rev_trsase/Diguanyl_cyclase"/>
</dbReference>
<dbReference type="SUPFAM" id="SSF56672">
    <property type="entry name" value="DNA/RNA polymerases"/>
    <property type="match status" value="1"/>
</dbReference>
<dbReference type="SUPFAM" id="SSF53098">
    <property type="entry name" value="Ribonuclease H-like"/>
    <property type="match status" value="1"/>
</dbReference>
<dbReference type="InterPro" id="IPR036397">
    <property type="entry name" value="RNaseH_sf"/>
</dbReference>
<evidence type="ECO:0000256" key="4">
    <source>
        <dbReference type="ARBA" id="ARBA00022722"/>
    </source>
</evidence>
<evidence type="ECO:0000256" key="1">
    <source>
        <dbReference type="ARBA" id="ARBA00012493"/>
    </source>
</evidence>
<keyword evidence="4" id="KW-0540">Nuclease</keyword>
<dbReference type="Proteomes" id="UP000076858">
    <property type="component" value="Unassembled WGS sequence"/>
</dbReference>
<reference evidence="9 10" key="1">
    <citation type="submission" date="2016-03" db="EMBL/GenBank/DDBJ databases">
        <title>EvidentialGene: Evidence-directed Construction of Genes on Genomes.</title>
        <authorList>
            <person name="Gilbert D.G."/>
            <person name="Choi J.-H."/>
            <person name="Mockaitis K."/>
            <person name="Colbourne J."/>
            <person name="Pfrender M."/>
        </authorList>
    </citation>
    <scope>NUCLEOTIDE SEQUENCE [LARGE SCALE GENOMIC DNA]</scope>
    <source>
        <strain evidence="9 10">Xinb3</strain>
        <tissue evidence="9">Complete organism</tissue>
    </source>
</reference>
<evidence type="ECO:0000313" key="10">
    <source>
        <dbReference type="Proteomes" id="UP000076858"/>
    </source>
</evidence>
<feature type="domain" description="Integrase catalytic" evidence="8">
    <location>
        <begin position="326"/>
        <end position="417"/>
    </location>
</feature>
<evidence type="ECO:0000256" key="6">
    <source>
        <dbReference type="ARBA" id="ARBA00022801"/>
    </source>
</evidence>
<dbReference type="GO" id="GO:0004519">
    <property type="term" value="F:endonuclease activity"/>
    <property type="evidence" value="ECO:0007669"/>
    <property type="project" value="UniProtKB-KW"/>
</dbReference>
<dbReference type="OrthoDB" id="6382106at2759"/>
<dbReference type="InterPro" id="IPR001584">
    <property type="entry name" value="Integrase_cat-core"/>
</dbReference>
<evidence type="ECO:0000256" key="7">
    <source>
        <dbReference type="ARBA" id="ARBA00022918"/>
    </source>
</evidence>
<comment type="caution">
    <text evidence="9">The sequence shown here is derived from an EMBL/GenBank/DDBJ whole genome shotgun (WGS) entry which is preliminary data.</text>
</comment>
<evidence type="ECO:0000256" key="3">
    <source>
        <dbReference type="ARBA" id="ARBA00022695"/>
    </source>
</evidence>
<accession>A0A164MHC6</accession>
<dbReference type="PROSITE" id="PS50994">
    <property type="entry name" value="INTEGRASE"/>
    <property type="match status" value="1"/>
</dbReference>
<protein>
    <recommendedName>
        <fullName evidence="1">RNA-directed DNA polymerase</fullName>
        <ecNumber evidence="1">2.7.7.49</ecNumber>
    </recommendedName>
</protein>
<keyword evidence="2" id="KW-0808">Transferase</keyword>
<dbReference type="EC" id="2.7.7.49" evidence="1"/>
<dbReference type="Gene3D" id="3.30.70.270">
    <property type="match status" value="2"/>
</dbReference>
<dbReference type="InterPro" id="IPR050951">
    <property type="entry name" value="Retrovirus_Pol_polyprotein"/>
</dbReference>
<keyword evidence="7" id="KW-0695">RNA-directed DNA polymerase</keyword>
<evidence type="ECO:0000313" key="9">
    <source>
        <dbReference type="EMBL" id="KZS05060.1"/>
    </source>
</evidence>
<evidence type="ECO:0000256" key="2">
    <source>
        <dbReference type="ARBA" id="ARBA00022679"/>
    </source>
</evidence>
<organism evidence="9 10">
    <name type="scientific">Daphnia magna</name>
    <dbReference type="NCBI Taxonomy" id="35525"/>
    <lineage>
        <taxon>Eukaryota</taxon>
        <taxon>Metazoa</taxon>
        <taxon>Ecdysozoa</taxon>
        <taxon>Arthropoda</taxon>
        <taxon>Crustacea</taxon>
        <taxon>Branchiopoda</taxon>
        <taxon>Diplostraca</taxon>
        <taxon>Cladocera</taxon>
        <taxon>Anomopoda</taxon>
        <taxon>Daphniidae</taxon>
        <taxon>Daphnia</taxon>
    </lineage>
</organism>
<dbReference type="EMBL" id="LRGB01003016">
    <property type="protein sequence ID" value="KZS05060.1"/>
    <property type="molecule type" value="Genomic_DNA"/>
</dbReference>
<gene>
    <name evidence="9" type="ORF">APZ42_031848</name>
</gene>
<name>A0A164MHC6_9CRUS</name>
<dbReference type="GO" id="GO:0016787">
    <property type="term" value="F:hydrolase activity"/>
    <property type="evidence" value="ECO:0007669"/>
    <property type="project" value="UniProtKB-KW"/>
</dbReference>
<dbReference type="CDD" id="cd09274">
    <property type="entry name" value="RNase_HI_RT_Ty3"/>
    <property type="match status" value="1"/>
</dbReference>
<dbReference type="GO" id="GO:0003964">
    <property type="term" value="F:RNA-directed DNA polymerase activity"/>
    <property type="evidence" value="ECO:0007669"/>
    <property type="project" value="UniProtKB-KW"/>
</dbReference>
<dbReference type="STRING" id="35525.A0A164MHC6"/>
<dbReference type="FunFam" id="3.30.70.270:FF:000020">
    <property type="entry name" value="Transposon Tf2-6 polyprotein-like Protein"/>
    <property type="match status" value="1"/>
</dbReference>
<dbReference type="PANTHER" id="PTHR37984">
    <property type="entry name" value="PROTEIN CBG26694"/>
    <property type="match status" value="1"/>
</dbReference>
<dbReference type="Gene3D" id="3.10.10.10">
    <property type="entry name" value="HIV Type 1 Reverse Transcriptase, subunit A, domain 1"/>
    <property type="match status" value="1"/>
</dbReference>
<dbReference type="InterPro" id="IPR043502">
    <property type="entry name" value="DNA/RNA_pol_sf"/>
</dbReference>
<dbReference type="FunFam" id="3.10.20.370:FF:000001">
    <property type="entry name" value="Retrovirus-related Pol polyprotein from transposon 17.6-like protein"/>
    <property type="match status" value="1"/>
</dbReference>
<evidence type="ECO:0000256" key="5">
    <source>
        <dbReference type="ARBA" id="ARBA00022759"/>
    </source>
</evidence>
<proteinExistence type="predicted"/>